<feature type="signal peptide" evidence="2">
    <location>
        <begin position="1"/>
        <end position="21"/>
    </location>
</feature>
<evidence type="ECO:0000256" key="2">
    <source>
        <dbReference type="SAM" id="SignalP"/>
    </source>
</evidence>
<accession>A0A0K2VB68</accession>
<keyword evidence="2" id="KW-0732">Signal</keyword>
<name>A0A0K2VB68_LEPSM</name>
<sequence length="80" mass="8095">MKISFLAILVCILSMIAVSGATSSGYGGGIRRGHSSKGGRFYSRGNRGGKSSGHGGGRSRGYGGGRSSGHGGFRKSSYHG</sequence>
<feature type="compositionally biased region" description="Gly residues" evidence="1">
    <location>
        <begin position="46"/>
        <end position="71"/>
    </location>
</feature>
<dbReference type="AlphaFoldDB" id="A0A0K2VB68"/>
<protein>
    <submittedName>
        <fullName evidence="3">Uncharacterized protein</fullName>
    </submittedName>
</protein>
<reference evidence="3" key="1">
    <citation type="submission" date="2014-05" db="EMBL/GenBank/DDBJ databases">
        <authorList>
            <person name="Chronopoulou M."/>
        </authorList>
    </citation>
    <scope>NUCLEOTIDE SEQUENCE</scope>
    <source>
        <tissue evidence="3">Whole organism</tissue>
    </source>
</reference>
<feature type="chain" id="PRO_5005489373" evidence="2">
    <location>
        <begin position="22"/>
        <end position="80"/>
    </location>
</feature>
<proteinExistence type="predicted"/>
<evidence type="ECO:0000313" key="3">
    <source>
        <dbReference type="EMBL" id="CDW47535.1"/>
    </source>
</evidence>
<organism evidence="3">
    <name type="scientific">Lepeophtheirus salmonis</name>
    <name type="common">Salmon louse</name>
    <name type="synonym">Caligus salmonis</name>
    <dbReference type="NCBI Taxonomy" id="72036"/>
    <lineage>
        <taxon>Eukaryota</taxon>
        <taxon>Metazoa</taxon>
        <taxon>Ecdysozoa</taxon>
        <taxon>Arthropoda</taxon>
        <taxon>Crustacea</taxon>
        <taxon>Multicrustacea</taxon>
        <taxon>Hexanauplia</taxon>
        <taxon>Copepoda</taxon>
        <taxon>Siphonostomatoida</taxon>
        <taxon>Caligidae</taxon>
        <taxon>Lepeophtheirus</taxon>
    </lineage>
</organism>
<feature type="region of interest" description="Disordered" evidence="1">
    <location>
        <begin position="23"/>
        <end position="80"/>
    </location>
</feature>
<dbReference type="EMBL" id="HACA01030174">
    <property type="protein sequence ID" value="CDW47535.1"/>
    <property type="molecule type" value="Transcribed_RNA"/>
</dbReference>
<evidence type="ECO:0000256" key="1">
    <source>
        <dbReference type="SAM" id="MobiDB-lite"/>
    </source>
</evidence>